<dbReference type="InterPro" id="IPR035965">
    <property type="entry name" value="PAS-like_dom_sf"/>
</dbReference>
<dbReference type="Gene3D" id="3.30.450.20">
    <property type="entry name" value="PAS domain"/>
    <property type="match status" value="3"/>
</dbReference>
<dbReference type="SMART" id="SM00091">
    <property type="entry name" value="PAS"/>
    <property type="match status" value="3"/>
</dbReference>
<evidence type="ECO:0000313" key="7">
    <source>
        <dbReference type="EMBL" id="KAH9833115.1"/>
    </source>
</evidence>
<dbReference type="Proteomes" id="UP000814176">
    <property type="component" value="Unassembled WGS sequence"/>
</dbReference>
<evidence type="ECO:0000259" key="5">
    <source>
        <dbReference type="PROSITE" id="PS50112"/>
    </source>
</evidence>
<dbReference type="SUPFAM" id="SSF55785">
    <property type="entry name" value="PYP-like sensor domain (PAS domain)"/>
    <property type="match status" value="3"/>
</dbReference>
<dbReference type="CDD" id="cd00130">
    <property type="entry name" value="PAS"/>
    <property type="match status" value="3"/>
</dbReference>
<proteinExistence type="predicted"/>
<name>A0ABQ8K8D9_9APHY</name>
<dbReference type="EMBL" id="JADCUA010000019">
    <property type="protein sequence ID" value="KAH9833115.1"/>
    <property type="molecule type" value="Genomic_DNA"/>
</dbReference>
<evidence type="ECO:0000256" key="1">
    <source>
        <dbReference type="ARBA" id="ARBA00022630"/>
    </source>
</evidence>
<gene>
    <name evidence="7" type="ORF">C8Q71DRAFT_774216</name>
</gene>
<evidence type="ECO:0000256" key="4">
    <source>
        <dbReference type="SAM" id="MobiDB-lite"/>
    </source>
</evidence>
<keyword evidence="8" id="KW-1185">Reference proteome</keyword>
<feature type="region of interest" description="Disordered" evidence="4">
    <location>
        <begin position="748"/>
        <end position="849"/>
    </location>
</feature>
<dbReference type="PANTHER" id="PTHR47429:SF7">
    <property type="entry name" value="GATA-FACTOR"/>
    <property type="match status" value="1"/>
</dbReference>
<dbReference type="PANTHER" id="PTHR47429">
    <property type="entry name" value="PROTEIN TWIN LOV 1"/>
    <property type="match status" value="1"/>
</dbReference>
<feature type="domain" description="PAC" evidence="6">
    <location>
        <begin position="251"/>
        <end position="305"/>
    </location>
</feature>
<sequence>MPFQRYLDPYPLPDPDPIFSTNVHFQFPAAISGAPTLAPGGGAEVLPPGYLPPAASASPMTASWWSNTPYDRYSHDFASNAALPKYHQHVYHHPPTHPPSYQPPTAPDHSAYAPARLVQTPVSATRSPYPDPAPLPIALPPSHGLPVYSASGFDFLSLLSRVANRLNPKIHLGPVDMSCSFVVVDARRFDYPLVYASPSFCNLTGYSEHDVLGRNCRFLQAPDGRVQRGEPRRHTAPEAAHALKLACASHKEYQTSIINYRKGGQAFINLVSIIPVPDDQDEIAYYVGFQVDLAEQPSAILQKLRDGSYMVDYSRRAPFSPPHAPVQRNWRTASAAMSGVSHDLLTLLSDADFLGTLPSALPGSSGSGVVHSSASVAPVTTASSSATEQPVDPYDSNKPLNLLLLAASPDFVHVVSLKGVFLYVSPSVRDVLGYEPSELVGRSLAEFCHRADVVPLTRELKDSSVTPGPGTPAAVTLRAGRRKVDLLFRIRTKRGDLVWLECRGRLHAEPGKARKAIILSGRVRSMPQLEWGPVARAGGLAPATTVVKRDPESGEETRVEEQHEFWGLVSTGGTWLFAAHAVADVLGWGATEVIGRMVSDFIGGVAPPEAQRALGEALALVSGRAAQAGGEHMLPESRAVNCDMKRKDGTQILVRVTFYRPPDERATHHLPRGSPPPRPVVCQVRRLDVDALATMPGARLIHSGAENVFDELIARRESSWQYELQQLKFANERLREEVESLEMAVDGAMQQQRKRHRQEHQQAASMPVAVPSQASTSYSHSHMTMAPLPQLSDMGPSYAGPSSMDQQQGWHPSYSYDTVRQRVPSSQVASYTRLPMKRRWDGSADDEPT</sequence>
<dbReference type="SMART" id="SM00086">
    <property type="entry name" value="PAC"/>
    <property type="match status" value="2"/>
</dbReference>
<dbReference type="Pfam" id="PF13426">
    <property type="entry name" value="PAS_9"/>
    <property type="match status" value="2"/>
</dbReference>
<dbReference type="NCBIfam" id="TIGR00229">
    <property type="entry name" value="sensory_box"/>
    <property type="match status" value="2"/>
</dbReference>
<evidence type="ECO:0000256" key="3">
    <source>
        <dbReference type="ARBA" id="ARBA00022991"/>
    </source>
</evidence>
<feature type="compositionally biased region" description="Polar residues" evidence="4">
    <location>
        <begin position="803"/>
        <end position="830"/>
    </location>
</feature>
<feature type="compositionally biased region" description="Polar residues" evidence="4">
    <location>
        <begin position="772"/>
        <end position="782"/>
    </location>
</feature>
<keyword evidence="1" id="KW-0285">Flavoprotein</keyword>
<keyword evidence="2" id="KW-0288">FMN</keyword>
<feature type="domain" description="PAS" evidence="5">
    <location>
        <begin position="404"/>
        <end position="461"/>
    </location>
</feature>
<feature type="domain" description="PAS" evidence="5">
    <location>
        <begin position="181"/>
        <end position="215"/>
    </location>
</feature>
<dbReference type="InterPro" id="IPR000700">
    <property type="entry name" value="PAS-assoc_C"/>
</dbReference>
<evidence type="ECO:0000313" key="8">
    <source>
        <dbReference type="Proteomes" id="UP000814176"/>
    </source>
</evidence>
<evidence type="ECO:0008006" key="9">
    <source>
        <dbReference type="Google" id="ProtNLM"/>
    </source>
</evidence>
<dbReference type="InterPro" id="IPR013655">
    <property type="entry name" value="PAS_fold_3"/>
</dbReference>
<reference evidence="7 8" key="1">
    <citation type="journal article" date="2021" name="Environ. Microbiol.">
        <title>Gene family expansions and transcriptome signatures uncover fungal adaptations to wood decay.</title>
        <authorList>
            <person name="Hage H."/>
            <person name="Miyauchi S."/>
            <person name="Viragh M."/>
            <person name="Drula E."/>
            <person name="Min B."/>
            <person name="Chaduli D."/>
            <person name="Navarro D."/>
            <person name="Favel A."/>
            <person name="Norest M."/>
            <person name="Lesage-Meessen L."/>
            <person name="Balint B."/>
            <person name="Merenyi Z."/>
            <person name="de Eugenio L."/>
            <person name="Morin E."/>
            <person name="Martinez A.T."/>
            <person name="Baldrian P."/>
            <person name="Stursova M."/>
            <person name="Martinez M.J."/>
            <person name="Novotny C."/>
            <person name="Magnuson J.K."/>
            <person name="Spatafora J.W."/>
            <person name="Maurice S."/>
            <person name="Pangilinan J."/>
            <person name="Andreopoulos W."/>
            <person name="LaButti K."/>
            <person name="Hundley H."/>
            <person name="Na H."/>
            <person name="Kuo A."/>
            <person name="Barry K."/>
            <person name="Lipzen A."/>
            <person name="Henrissat B."/>
            <person name="Riley R."/>
            <person name="Ahrendt S."/>
            <person name="Nagy L.G."/>
            <person name="Grigoriev I.V."/>
            <person name="Martin F."/>
            <person name="Rosso M.N."/>
        </authorList>
    </citation>
    <scope>NUCLEOTIDE SEQUENCE [LARGE SCALE GENOMIC DNA]</scope>
    <source>
        <strain evidence="7 8">CIRM-BRFM 1785</strain>
    </source>
</reference>
<organism evidence="7 8">
    <name type="scientific">Rhodofomes roseus</name>
    <dbReference type="NCBI Taxonomy" id="34475"/>
    <lineage>
        <taxon>Eukaryota</taxon>
        <taxon>Fungi</taxon>
        <taxon>Dikarya</taxon>
        <taxon>Basidiomycota</taxon>
        <taxon>Agaricomycotina</taxon>
        <taxon>Agaricomycetes</taxon>
        <taxon>Polyporales</taxon>
        <taxon>Rhodofomes</taxon>
    </lineage>
</organism>
<dbReference type="GeneID" id="72005245"/>
<dbReference type="Pfam" id="PF08447">
    <property type="entry name" value="PAS_3"/>
    <property type="match status" value="1"/>
</dbReference>
<keyword evidence="3" id="KW-0157">Chromophore</keyword>
<dbReference type="RefSeq" id="XP_047775881.1">
    <property type="nucleotide sequence ID" value="XM_047924513.1"/>
</dbReference>
<protein>
    <recommendedName>
        <fullName evidence="9">White collar 1 protein</fullName>
    </recommendedName>
</protein>
<dbReference type="InterPro" id="IPR001610">
    <property type="entry name" value="PAC"/>
</dbReference>
<evidence type="ECO:0000256" key="2">
    <source>
        <dbReference type="ARBA" id="ARBA00022643"/>
    </source>
</evidence>
<evidence type="ECO:0000259" key="6">
    <source>
        <dbReference type="PROSITE" id="PS50113"/>
    </source>
</evidence>
<dbReference type="PROSITE" id="PS50112">
    <property type="entry name" value="PAS"/>
    <property type="match status" value="2"/>
</dbReference>
<accession>A0ABQ8K8D9</accession>
<dbReference type="PROSITE" id="PS50113">
    <property type="entry name" value="PAC"/>
    <property type="match status" value="1"/>
</dbReference>
<dbReference type="InterPro" id="IPR000014">
    <property type="entry name" value="PAS"/>
</dbReference>
<comment type="caution">
    <text evidence="7">The sequence shown here is derived from an EMBL/GenBank/DDBJ whole genome shotgun (WGS) entry which is preliminary data.</text>
</comment>